<evidence type="ECO:0000256" key="2">
    <source>
        <dbReference type="ARBA" id="ARBA00022670"/>
    </source>
</evidence>
<evidence type="ECO:0000313" key="7">
    <source>
        <dbReference type="Proteomes" id="UP000311382"/>
    </source>
</evidence>
<dbReference type="InterPro" id="IPR013535">
    <property type="entry name" value="PUL_dom"/>
</dbReference>
<dbReference type="AlphaFoldDB" id="A0A5C5FRN6"/>
<feature type="domain" description="PPPDE" evidence="5">
    <location>
        <begin position="3"/>
        <end position="149"/>
    </location>
</feature>
<evidence type="ECO:0000313" key="6">
    <source>
        <dbReference type="EMBL" id="TNY19480.1"/>
    </source>
</evidence>
<dbReference type="InterPro" id="IPR011989">
    <property type="entry name" value="ARM-like"/>
</dbReference>
<keyword evidence="2" id="KW-0645">Protease</keyword>
<gene>
    <name evidence="6" type="ORF">DMC30DRAFT_442676</name>
</gene>
<dbReference type="InterPro" id="IPR008580">
    <property type="entry name" value="PPPDE_dom"/>
</dbReference>
<dbReference type="PROSITE" id="PS51396">
    <property type="entry name" value="PUL"/>
    <property type="match status" value="1"/>
</dbReference>
<dbReference type="GO" id="GO:0008233">
    <property type="term" value="F:peptidase activity"/>
    <property type="evidence" value="ECO:0007669"/>
    <property type="project" value="UniProtKB-KW"/>
</dbReference>
<accession>A0A5C5FRN6</accession>
<sequence length="673" mass="70710">MGEPVTLYVYDLSNGLASMYGAALTGTAPTGRPIEGIWHTALVLYGVEIFYGQGVSVVSPPGTSHHGSPTKQIPCGVTHLDKQTVLDYVDALRDTYRAEAYHLLEFNCNTFTNDALGFLNGRQIPRDIRDQPSDIMSTPFGQQMRPMIESMFVGRRTPSAGAAVNHLVPQLGLGTPPATPPTAALSRTPAPSAAAVADDVPSLQSLSSNLSICTSPASLRTTLATSPATALMFTRPSCPPCASIRPHFEALARTHPRTAFVLVETHLGSGAQVASSPEFGGPISATPSFVFFARGGAQTGACRGADKAELEAQLGILHRTAFSPPSPRPPHAHARLALPALEPLAQRLDPLTNVTWPARAALEKKLDEALVAAASRGGGADPRAGEDVLRGTVVRYLSSLPAPPAPAPAPSTPLQQGLLAAWLPATLSFLRAAPAPAAAFPVLDLVRLALARDGERLAAEGAFGDFVDELLGLLAVQLDGEGKGEGEGDARQGRGQGERAYLLTALRTLCNALASPALARRVLAPSSASGARSSATRLVLCALLDTRDARTRREGAGAAWSVVGRVFAERVGGEGAEDGEEEWEAEVGSAVLEALGNEEESVEVVHRLAATLGLLLYQSPHFASLRALLDVLDARGVLERKEELVARLGKDEAEKKDVRAVLRDVAALLEVEA</sequence>
<keyword evidence="3" id="KW-0378">Hydrolase</keyword>
<comment type="caution">
    <text evidence="6">The sequence shown here is derived from an EMBL/GenBank/DDBJ whole genome shotgun (WGS) entry which is preliminary data.</text>
</comment>
<dbReference type="Pfam" id="PF08324">
    <property type="entry name" value="PUL"/>
    <property type="match status" value="1"/>
</dbReference>
<reference evidence="6 7" key="1">
    <citation type="submission" date="2019-03" db="EMBL/GenBank/DDBJ databases">
        <title>Rhodosporidium diobovatum UCD-FST 08-225 genome sequencing, assembly, and annotation.</title>
        <authorList>
            <person name="Fakankun I.U."/>
            <person name="Fristensky B."/>
            <person name="Levin D.B."/>
        </authorList>
    </citation>
    <scope>NUCLEOTIDE SEQUENCE [LARGE SCALE GENOMIC DNA]</scope>
    <source>
        <strain evidence="6 7">UCD-FST 08-225</strain>
    </source>
</reference>
<dbReference type="CDD" id="cd02947">
    <property type="entry name" value="TRX_family"/>
    <property type="match status" value="1"/>
</dbReference>
<keyword evidence="7" id="KW-1185">Reference proteome</keyword>
<dbReference type="PANTHER" id="PTHR12378:SF7">
    <property type="entry name" value="DESUMOYLATING ISOPEPTIDASE 1"/>
    <property type="match status" value="1"/>
</dbReference>
<evidence type="ECO:0000256" key="3">
    <source>
        <dbReference type="ARBA" id="ARBA00022801"/>
    </source>
</evidence>
<dbReference type="PANTHER" id="PTHR12378">
    <property type="entry name" value="DESUMOYLATING ISOPEPTIDASE"/>
    <property type="match status" value="1"/>
</dbReference>
<evidence type="ECO:0000259" key="5">
    <source>
        <dbReference type="PROSITE" id="PS51858"/>
    </source>
</evidence>
<dbReference type="Gene3D" id="3.40.30.10">
    <property type="entry name" value="Glutaredoxin"/>
    <property type="match status" value="1"/>
</dbReference>
<dbReference type="Gene3D" id="1.25.10.10">
    <property type="entry name" value="Leucine-rich Repeat Variant"/>
    <property type="match status" value="1"/>
</dbReference>
<evidence type="ECO:0000259" key="4">
    <source>
        <dbReference type="PROSITE" id="PS51396"/>
    </source>
</evidence>
<dbReference type="Pfam" id="PF05903">
    <property type="entry name" value="Peptidase_C97"/>
    <property type="match status" value="1"/>
</dbReference>
<dbReference type="Proteomes" id="UP000311382">
    <property type="component" value="Unassembled WGS sequence"/>
</dbReference>
<dbReference type="PROSITE" id="PS51858">
    <property type="entry name" value="PPPDE"/>
    <property type="match status" value="1"/>
</dbReference>
<evidence type="ECO:0000256" key="1">
    <source>
        <dbReference type="ARBA" id="ARBA00008140"/>
    </source>
</evidence>
<organism evidence="6 7">
    <name type="scientific">Rhodotorula diobovata</name>
    <dbReference type="NCBI Taxonomy" id="5288"/>
    <lineage>
        <taxon>Eukaryota</taxon>
        <taxon>Fungi</taxon>
        <taxon>Dikarya</taxon>
        <taxon>Basidiomycota</taxon>
        <taxon>Pucciniomycotina</taxon>
        <taxon>Microbotryomycetes</taxon>
        <taxon>Sporidiobolales</taxon>
        <taxon>Sporidiobolaceae</taxon>
        <taxon>Rhodotorula</taxon>
    </lineage>
</organism>
<dbReference type="EMBL" id="SOZI01000094">
    <property type="protein sequence ID" value="TNY19480.1"/>
    <property type="molecule type" value="Genomic_DNA"/>
</dbReference>
<dbReference type="SMART" id="SM01179">
    <property type="entry name" value="DUF862"/>
    <property type="match status" value="1"/>
</dbReference>
<proteinExistence type="inferred from homology"/>
<dbReference type="OrthoDB" id="21221at2759"/>
<protein>
    <submittedName>
        <fullName evidence="6">Thioredoxin family protein</fullName>
    </submittedName>
</protein>
<dbReference type="InterPro" id="IPR036249">
    <property type="entry name" value="Thioredoxin-like_sf"/>
</dbReference>
<dbReference type="Gene3D" id="3.90.1720.30">
    <property type="entry name" value="PPPDE domains"/>
    <property type="match status" value="1"/>
</dbReference>
<feature type="domain" description="PUL" evidence="4">
    <location>
        <begin position="326"/>
        <end position="668"/>
    </location>
</feature>
<dbReference type="STRING" id="5288.A0A5C5FRN6"/>
<comment type="similarity">
    <text evidence="1">Belongs to the DeSI family.</text>
</comment>
<dbReference type="InterPro" id="IPR042266">
    <property type="entry name" value="PPPDE_sf"/>
</dbReference>
<name>A0A5C5FRN6_9BASI</name>
<dbReference type="GO" id="GO:0070646">
    <property type="term" value="P:protein modification by small protein removal"/>
    <property type="evidence" value="ECO:0007669"/>
    <property type="project" value="TreeGrafter"/>
</dbReference>
<dbReference type="SUPFAM" id="SSF52833">
    <property type="entry name" value="Thioredoxin-like"/>
    <property type="match status" value="1"/>
</dbReference>
<dbReference type="GO" id="GO:0006508">
    <property type="term" value="P:proteolysis"/>
    <property type="evidence" value="ECO:0007669"/>
    <property type="project" value="UniProtKB-KW"/>
</dbReference>